<gene>
    <name evidence="2" type="ORF">JG688_00018275</name>
</gene>
<organism evidence="2 3">
    <name type="scientific">Phytophthora aleatoria</name>
    <dbReference type="NCBI Taxonomy" id="2496075"/>
    <lineage>
        <taxon>Eukaryota</taxon>
        <taxon>Sar</taxon>
        <taxon>Stramenopiles</taxon>
        <taxon>Oomycota</taxon>
        <taxon>Peronosporomycetes</taxon>
        <taxon>Peronosporales</taxon>
        <taxon>Peronosporaceae</taxon>
        <taxon>Phytophthora</taxon>
    </lineage>
</organism>
<protein>
    <submittedName>
        <fullName evidence="2">Uncharacterized protein</fullName>
    </submittedName>
</protein>
<comment type="caution">
    <text evidence="2">The sequence shown here is derived from an EMBL/GenBank/DDBJ whole genome shotgun (WGS) entry which is preliminary data.</text>
</comment>
<proteinExistence type="predicted"/>
<sequence length="108" mass="12219">MDRPYELNFNKERRSAWYLKRKKQNDAEYIIVNFAQGKGRTWAVSCSSWKRPTASASAACPTAPTTTGRTYTGRRSKNFPGNSWASLPRCHLTISAKMASHCADELCR</sequence>
<feature type="compositionally biased region" description="Low complexity" evidence="1">
    <location>
        <begin position="56"/>
        <end position="71"/>
    </location>
</feature>
<dbReference type="Proteomes" id="UP000709295">
    <property type="component" value="Unassembled WGS sequence"/>
</dbReference>
<feature type="region of interest" description="Disordered" evidence="1">
    <location>
        <begin position="56"/>
        <end position="75"/>
    </location>
</feature>
<keyword evidence="3" id="KW-1185">Reference proteome</keyword>
<dbReference type="AlphaFoldDB" id="A0A8J5ICC2"/>
<name>A0A8J5ICC2_9STRA</name>
<evidence type="ECO:0000313" key="2">
    <source>
        <dbReference type="EMBL" id="KAG6942180.1"/>
    </source>
</evidence>
<dbReference type="EMBL" id="JAENGY010003224">
    <property type="protein sequence ID" value="KAG6942180.1"/>
    <property type="molecule type" value="Genomic_DNA"/>
</dbReference>
<evidence type="ECO:0000313" key="3">
    <source>
        <dbReference type="Proteomes" id="UP000709295"/>
    </source>
</evidence>
<reference evidence="2" key="1">
    <citation type="submission" date="2021-01" db="EMBL/GenBank/DDBJ databases">
        <title>Phytophthora aleatoria, a newly-described species from Pinus radiata is distinct from Phytophthora cactorum isolates based on comparative genomics.</title>
        <authorList>
            <person name="Mcdougal R."/>
            <person name="Panda P."/>
            <person name="Williams N."/>
            <person name="Studholme D.J."/>
        </authorList>
    </citation>
    <scope>NUCLEOTIDE SEQUENCE</scope>
    <source>
        <strain evidence="2">NZFS 4037</strain>
    </source>
</reference>
<accession>A0A8J5ICC2</accession>
<evidence type="ECO:0000256" key="1">
    <source>
        <dbReference type="SAM" id="MobiDB-lite"/>
    </source>
</evidence>